<evidence type="ECO:0000256" key="6">
    <source>
        <dbReference type="SAM" id="Phobius"/>
    </source>
</evidence>
<feature type="transmembrane region" description="Helical" evidence="6">
    <location>
        <begin position="203"/>
        <end position="227"/>
    </location>
</feature>
<feature type="transmembrane region" description="Helical" evidence="6">
    <location>
        <begin position="239"/>
        <end position="262"/>
    </location>
</feature>
<dbReference type="eggNOG" id="COG1295">
    <property type="taxonomic scope" value="Bacteria"/>
</dbReference>
<dbReference type="KEGG" id="dac:Daci_0258"/>
<feature type="transmembrane region" description="Helical" evidence="6">
    <location>
        <begin position="54"/>
        <end position="75"/>
    </location>
</feature>
<sequence>MRAMPSDTPETPPASPWSARLQRLMELNPLRAMWNAVQLWLDADGLRMSAAMSFYGILSLAPLLLLLVGLLGWWVDRSYVEHQLIDQVQDVIGERGAQVVRGALESAQRPDEGRLASLFGFILLMSGATGVFVELQSALEKLWTSNGEPPPPKAVWWRMAALRLRGLTYVLALGFLLLVSMALSTAIQLITNWAGTKLQMQPLGPLISLINECVSFGIAVLLFVGLMRIGSGPKPRLRYLIFGAIVGALLFTLGKQALAWYLSTAAVVSAYGAAGSLVVLLMWIYFSSAILLLSAATAKAFSDAEVRFTHPIRWAPPAGPAQARDTSDGKG</sequence>
<dbReference type="PANTHER" id="PTHR30213:SF1">
    <property type="entry name" value="INNER MEMBRANE PROTEIN YHJD"/>
    <property type="match status" value="1"/>
</dbReference>
<gene>
    <name evidence="7" type="ordered locus">Daci_0258</name>
</gene>
<dbReference type="HOGENOM" id="CLU_045539_5_3_4"/>
<keyword evidence="2" id="KW-1003">Cell membrane</keyword>
<accession>A9BQU9</accession>
<evidence type="ECO:0000256" key="2">
    <source>
        <dbReference type="ARBA" id="ARBA00022475"/>
    </source>
</evidence>
<evidence type="ECO:0000256" key="3">
    <source>
        <dbReference type="ARBA" id="ARBA00022692"/>
    </source>
</evidence>
<evidence type="ECO:0000313" key="7">
    <source>
        <dbReference type="EMBL" id="ABX32904.1"/>
    </source>
</evidence>
<feature type="transmembrane region" description="Helical" evidence="6">
    <location>
        <begin position="115"/>
        <end position="135"/>
    </location>
</feature>
<dbReference type="EMBL" id="CP000884">
    <property type="protein sequence ID" value="ABX32904.1"/>
    <property type="molecule type" value="Genomic_DNA"/>
</dbReference>
<feature type="transmembrane region" description="Helical" evidence="6">
    <location>
        <begin position="167"/>
        <end position="191"/>
    </location>
</feature>
<evidence type="ECO:0000256" key="5">
    <source>
        <dbReference type="ARBA" id="ARBA00023136"/>
    </source>
</evidence>
<organism evidence="7 8">
    <name type="scientific">Delftia acidovorans (strain DSM 14801 / SPH-1)</name>
    <dbReference type="NCBI Taxonomy" id="398578"/>
    <lineage>
        <taxon>Bacteria</taxon>
        <taxon>Pseudomonadati</taxon>
        <taxon>Pseudomonadota</taxon>
        <taxon>Betaproteobacteria</taxon>
        <taxon>Burkholderiales</taxon>
        <taxon>Comamonadaceae</taxon>
        <taxon>Delftia</taxon>
    </lineage>
</organism>
<dbReference type="GO" id="GO:0005886">
    <property type="term" value="C:plasma membrane"/>
    <property type="evidence" value="ECO:0007669"/>
    <property type="project" value="UniProtKB-SubCell"/>
</dbReference>
<dbReference type="PIRSF" id="PIRSF035875">
    <property type="entry name" value="RNase_BN"/>
    <property type="match status" value="1"/>
</dbReference>
<dbReference type="InterPro" id="IPR017039">
    <property type="entry name" value="Virul_fac_BrkB"/>
</dbReference>
<keyword evidence="5 6" id="KW-0472">Membrane</keyword>
<reference evidence="7 8" key="1">
    <citation type="journal article" date="2004" name="Appl. Environ. Microbiol.">
        <title>Mineralization of individual congeners of linear alkylbenzenesulfonate by defined pairs of heterotrophic bacteria.</title>
        <authorList>
            <person name="Schleheck D."/>
            <person name="Knepper T.P."/>
            <person name="Fischer K."/>
            <person name="Cook A.M."/>
        </authorList>
    </citation>
    <scope>NUCLEOTIDE SEQUENCE [LARGE SCALE GENOMIC DNA]</scope>
    <source>
        <strain evidence="8">DSM 14801 / SPH-1</strain>
    </source>
</reference>
<evidence type="ECO:0000256" key="1">
    <source>
        <dbReference type="ARBA" id="ARBA00004651"/>
    </source>
</evidence>
<protein>
    <submittedName>
        <fullName evidence="7">Ribonuclease BN</fullName>
    </submittedName>
</protein>
<feature type="transmembrane region" description="Helical" evidence="6">
    <location>
        <begin position="268"/>
        <end position="293"/>
    </location>
</feature>
<comment type="subcellular location">
    <subcellularLocation>
        <location evidence="1">Cell membrane</location>
        <topology evidence="1">Multi-pass membrane protein</topology>
    </subcellularLocation>
</comment>
<keyword evidence="4 6" id="KW-1133">Transmembrane helix</keyword>
<dbReference type="AlphaFoldDB" id="A9BQU9"/>
<keyword evidence="8" id="KW-1185">Reference proteome</keyword>
<evidence type="ECO:0000256" key="4">
    <source>
        <dbReference type="ARBA" id="ARBA00022989"/>
    </source>
</evidence>
<dbReference type="STRING" id="398578.Daci_0258"/>
<dbReference type="Pfam" id="PF03631">
    <property type="entry name" value="Virul_fac_BrkB"/>
    <property type="match status" value="1"/>
</dbReference>
<dbReference type="PANTHER" id="PTHR30213">
    <property type="entry name" value="INNER MEMBRANE PROTEIN YHJD"/>
    <property type="match status" value="1"/>
</dbReference>
<name>A9BQU9_DELAS</name>
<dbReference type="Proteomes" id="UP000000784">
    <property type="component" value="Chromosome"/>
</dbReference>
<reference evidence="8" key="2">
    <citation type="submission" date="2007-11" db="EMBL/GenBank/DDBJ databases">
        <title>Complete sequence of Delftia acidovorans DSM 14801 / SPH-1.</title>
        <authorList>
            <person name="Copeland A."/>
            <person name="Lucas S."/>
            <person name="Lapidus A."/>
            <person name="Barry K."/>
            <person name="Glavina del Rio T."/>
            <person name="Dalin E."/>
            <person name="Tice H."/>
            <person name="Pitluck S."/>
            <person name="Lowry S."/>
            <person name="Clum A."/>
            <person name="Schmutz J."/>
            <person name="Larimer F."/>
            <person name="Land M."/>
            <person name="Hauser L."/>
            <person name="Kyrpides N."/>
            <person name="Kim E."/>
            <person name="Schleheck D."/>
            <person name="Richardson P."/>
        </authorList>
    </citation>
    <scope>NUCLEOTIDE SEQUENCE [LARGE SCALE GENOMIC DNA]</scope>
    <source>
        <strain evidence="8">DSM 14801 / SPH-1</strain>
    </source>
</reference>
<proteinExistence type="predicted"/>
<evidence type="ECO:0000313" key="8">
    <source>
        <dbReference type="Proteomes" id="UP000000784"/>
    </source>
</evidence>
<keyword evidence="3 6" id="KW-0812">Transmembrane</keyword>